<sequence length="97" mass="11254">MKMSIGEKKILFVFGCPNREATVDRLYQVADLIPDPAGRKAVEVLAEKLDSEGVEKWYRCFFYNMKLEMEAYYRHKAILNRIVGGSMEVDNDEIDED</sequence>
<reference evidence="1 2" key="1">
    <citation type="journal article" date="2019" name="Nat. Med.">
        <title>A library of human gut bacterial isolates paired with longitudinal multiomics data enables mechanistic microbiome research.</title>
        <authorList>
            <person name="Poyet M."/>
            <person name="Groussin M."/>
            <person name="Gibbons S.M."/>
            <person name="Avila-Pacheco J."/>
            <person name="Jiang X."/>
            <person name="Kearney S.M."/>
            <person name="Perrotta A.R."/>
            <person name="Berdy B."/>
            <person name="Zhao S."/>
            <person name="Lieberman T.D."/>
            <person name="Swanson P.K."/>
            <person name="Smith M."/>
            <person name="Roesemann S."/>
            <person name="Alexander J.E."/>
            <person name="Rich S.A."/>
            <person name="Livny J."/>
            <person name="Vlamakis H."/>
            <person name="Clish C."/>
            <person name="Bullock K."/>
            <person name="Deik A."/>
            <person name="Scott J."/>
            <person name="Pierce K.A."/>
            <person name="Xavier R.J."/>
            <person name="Alm E.J."/>
        </authorList>
    </citation>
    <scope>NUCLEOTIDE SEQUENCE [LARGE SCALE GENOMIC DNA]</scope>
    <source>
        <strain evidence="1 2">BIOML-A2</strain>
    </source>
</reference>
<evidence type="ECO:0000313" key="1">
    <source>
        <dbReference type="EMBL" id="MSB22329.1"/>
    </source>
</evidence>
<gene>
    <name evidence="1" type="ORF">GKE97_22955</name>
</gene>
<evidence type="ECO:0000313" key="2">
    <source>
        <dbReference type="Proteomes" id="UP000434475"/>
    </source>
</evidence>
<accession>A0A174USR2</accession>
<comment type="caution">
    <text evidence="1">The sequence shown here is derived from an EMBL/GenBank/DDBJ whole genome shotgun (WGS) entry which is preliminary data.</text>
</comment>
<dbReference type="RefSeq" id="WP_009259725.1">
    <property type="nucleotide sequence ID" value="NZ_JAJCIK010000073.1"/>
</dbReference>
<dbReference type="EMBL" id="WKPR01000038">
    <property type="protein sequence ID" value="MSB22329.1"/>
    <property type="molecule type" value="Genomic_DNA"/>
</dbReference>
<protein>
    <submittedName>
        <fullName evidence="1">Ferredoxin</fullName>
    </submittedName>
</protein>
<organism evidence="1 2">
    <name type="scientific">Flavonifractor plautii</name>
    <name type="common">Fusobacterium plautii</name>
    <dbReference type="NCBI Taxonomy" id="292800"/>
    <lineage>
        <taxon>Bacteria</taxon>
        <taxon>Bacillati</taxon>
        <taxon>Bacillota</taxon>
        <taxon>Clostridia</taxon>
        <taxon>Eubacteriales</taxon>
        <taxon>Oscillospiraceae</taxon>
        <taxon>Flavonifractor</taxon>
    </lineage>
</organism>
<proteinExistence type="predicted"/>
<name>A0A174USR2_FLAPL</name>
<dbReference type="AlphaFoldDB" id="A0A174USR2"/>
<dbReference type="Proteomes" id="UP000434475">
    <property type="component" value="Unassembled WGS sequence"/>
</dbReference>